<protein>
    <submittedName>
        <fullName evidence="2">Uncharacterized protein</fullName>
    </submittedName>
</protein>
<name>A0ABQ9XB44_9EUKA</name>
<feature type="compositionally biased region" description="Basic and acidic residues" evidence="1">
    <location>
        <begin position="240"/>
        <end position="253"/>
    </location>
</feature>
<accession>A0ABQ9XB44</accession>
<feature type="region of interest" description="Disordered" evidence="1">
    <location>
        <begin position="217"/>
        <end position="253"/>
    </location>
</feature>
<proteinExistence type="predicted"/>
<keyword evidence="3" id="KW-1185">Reference proteome</keyword>
<evidence type="ECO:0000256" key="1">
    <source>
        <dbReference type="SAM" id="MobiDB-lite"/>
    </source>
</evidence>
<organism evidence="2 3">
    <name type="scientific">Blattamonas nauphoetae</name>
    <dbReference type="NCBI Taxonomy" id="2049346"/>
    <lineage>
        <taxon>Eukaryota</taxon>
        <taxon>Metamonada</taxon>
        <taxon>Preaxostyla</taxon>
        <taxon>Oxymonadida</taxon>
        <taxon>Blattamonas</taxon>
    </lineage>
</organism>
<evidence type="ECO:0000313" key="2">
    <source>
        <dbReference type="EMBL" id="KAK2948545.1"/>
    </source>
</evidence>
<comment type="caution">
    <text evidence="2">The sequence shown here is derived from an EMBL/GenBank/DDBJ whole genome shotgun (WGS) entry which is preliminary data.</text>
</comment>
<dbReference type="EMBL" id="JARBJD010000174">
    <property type="protein sequence ID" value="KAK2948545.1"/>
    <property type="molecule type" value="Genomic_DNA"/>
</dbReference>
<evidence type="ECO:0000313" key="3">
    <source>
        <dbReference type="Proteomes" id="UP001281761"/>
    </source>
</evidence>
<sequence length="410" mass="47321">MMGMDLSKNTMDTVSSTLGVFSQLKKPVLLAILGQLSPRILGTLLLTSKAFRDLVFSEDVCALQIQRIKDKARRERDNLGVGIKYDMFDSYDDKFSGDDCITLKRDGDVLDSFMAGDIEDAKPKSQQERWRVDLQERGRRCPHCQMCNVHAERGTKVVLEGGKAKYFHRHCFQEFVKKTFEERLSPPIIEKPFVLLAGVRGYESVKPLETYFTVTKQESKEEEDEDELEDWEKELEDEKEAQKEKENTKEMQENLHQSMNDAFKEFPQLLKDLDLQLTIPRPDGTTAKIVYVFFRKPLISKRTIVEEPEEEPSIQNIVDKSLRQIAHEQILNLVAPLCSVSSLRGDKRYEVKKDQDKNVKEIITKFEDAWNEAVMPRVRSLPSYAELPRLVTSQSFVTPFKNIGQPIFSK</sequence>
<dbReference type="Proteomes" id="UP001281761">
    <property type="component" value="Unassembled WGS sequence"/>
</dbReference>
<feature type="compositionally biased region" description="Acidic residues" evidence="1">
    <location>
        <begin position="220"/>
        <end position="239"/>
    </location>
</feature>
<reference evidence="2 3" key="1">
    <citation type="journal article" date="2022" name="bioRxiv">
        <title>Genomics of Preaxostyla Flagellates Illuminates Evolutionary Transitions and the Path Towards Mitochondrial Loss.</title>
        <authorList>
            <person name="Novak L.V.F."/>
            <person name="Treitli S.C."/>
            <person name="Pyrih J."/>
            <person name="Halakuc P."/>
            <person name="Pipaliya S.V."/>
            <person name="Vacek V."/>
            <person name="Brzon O."/>
            <person name="Soukal P."/>
            <person name="Eme L."/>
            <person name="Dacks J.B."/>
            <person name="Karnkowska A."/>
            <person name="Elias M."/>
            <person name="Hampl V."/>
        </authorList>
    </citation>
    <scope>NUCLEOTIDE SEQUENCE [LARGE SCALE GENOMIC DNA]</scope>
    <source>
        <strain evidence="2">NAU3</strain>
        <tissue evidence="2">Gut</tissue>
    </source>
</reference>
<gene>
    <name evidence="2" type="ORF">BLNAU_16531</name>
</gene>